<evidence type="ECO:0000313" key="2">
    <source>
        <dbReference type="Proteomes" id="UP001152888"/>
    </source>
</evidence>
<keyword evidence="2" id="KW-1185">Reference proteome</keyword>
<name>A0A9P0L9N3_ACAOB</name>
<dbReference type="EMBL" id="CAKOFQ010007090">
    <property type="protein sequence ID" value="CAH1990527.1"/>
    <property type="molecule type" value="Genomic_DNA"/>
</dbReference>
<organism evidence="1 2">
    <name type="scientific">Acanthoscelides obtectus</name>
    <name type="common">Bean weevil</name>
    <name type="synonym">Bruchus obtectus</name>
    <dbReference type="NCBI Taxonomy" id="200917"/>
    <lineage>
        <taxon>Eukaryota</taxon>
        <taxon>Metazoa</taxon>
        <taxon>Ecdysozoa</taxon>
        <taxon>Arthropoda</taxon>
        <taxon>Hexapoda</taxon>
        <taxon>Insecta</taxon>
        <taxon>Pterygota</taxon>
        <taxon>Neoptera</taxon>
        <taxon>Endopterygota</taxon>
        <taxon>Coleoptera</taxon>
        <taxon>Polyphaga</taxon>
        <taxon>Cucujiformia</taxon>
        <taxon>Chrysomeloidea</taxon>
        <taxon>Chrysomelidae</taxon>
        <taxon>Bruchinae</taxon>
        <taxon>Bruchini</taxon>
        <taxon>Acanthoscelides</taxon>
    </lineage>
</organism>
<proteinExistence type="predicted"/>
<evidence type="ECO:0000313" key="1">
    <source>
        <dbReference type="EMBL" id="CAH1990527.1"/>
    </source>
</evidence>
<reference evidence="1" key="1">
    <citation type="submission" date="2022-03" db="EMBL/GenBank/DDBJ databases">
        <authorList>
            <person name="Sayadi A."/>
        </authorList>
    </citation>
    <scope>NUCLEOTIDE SEQUENCE</scope>
</reference>
<sequence>MAFRNLRKPSLRIRIPHLPLGILLGRNLPKGWFDQRRLHWRLWIVRQGSLQLRTVHPPLRSLHPQLRTLQPPLRILRIPLRRLARS</sequence>
<accession>A0A9P0L9N3</accession>
<dbReference type="Proteomes" id="UP001152888">
    <property type="component" value="Unassembled WGS sequence"/>
</dbReference>
<dbReference type="AlphaFoldDB" id="A0A9P0L9N3"/>
<gene>
    <name evidence="1" type="ORF">ACAOBT_LOCUS19712</name>
</gene>
<protein>
    <submittedName>
        <fullName evidence="1">Uncharacterized protein</fullName>
    </submittedName>
</protein>
<comment type="caution">
    <text evidence="1">The sequence shown here is derived from an EMBL/GenBank/DDBJ whole genome shotgun (WGS) entry which is preliminary data.</text>
</comment>